<accession>A0A6C0BTY8</accession>
<dbReference type="InterPro" id="IPR036873">
    <property type="entry name" value="Rhodanese-like_dom_sf"/>
</dbReference>
<evidence type="ECO:0008006" key="2">
    <source>
        <dbReference type="Google" id="ProtNLM"/>
    </source>
</evidence>
<dbReference type="EMBL" id="MN739237">
    <property type="protein sequence ID" value="QHS95034.1"/>
    <property type="molecule type" value="Genomic_DNA"/>
</dbReference>
<protein>
    <recommendedName>
        <fullName evidence="2">Rhodanese domain-containing protein</fullName>
    </recommendedName>
</protein>
<sequence>MGNEISISKIGYEDVQYAIKNEYLIINTLPLNKQSCLIKNTINYNDEERVINDLINNGDSNACIIIYGENSLDESTYSKCKKLIQFGFLNIHIYVGGVFEWLLLQDIYGFDNFPTIGRELDLLKFRANMKIDKKYLT</sequence>
<evidence type="ECO:0000313" key="1">
    <source>
        <dbReference type="EMBL" id="QHS95034.1"/>
    </source>
</evidence>
<reference evidence="1" key="1">
    <citation type="journal article" date="2020" name="Nature">
        <title>Giant virus diversity and host interactions through global metagenomics.</title>
        <authorList>
            <person name="Schulz F."/>
            <person name="Roux S."/>
            <person name="Paez-Espino D."/>
            <person name="Jungbluth S."/>
            <person name="Walsh D.A."/>
            <person name="Denef V.J."/>
            <person name="McMahon K.D."/>
            <person name="Konstantinidis K.T."/>
            <person name="Eloe-Fadrosh E.A."/>
            <person name="Kyrpides N.C."/>
            <person name="Woyke T."/>
        </authorList>
    </citation>
    <scope>NUCLEOTIDE SEQUENCE</scope>
    <source>
        <strain evidence="1">GVMAG-M-3300018428-16</strain>
    </source>
</reference>
<dbReference type="SUPFAM" id="SSF52821">
    <property type="entry name" value="Rhodanese/Cell cycle control phosphatase"/>
    <property type="match status" value="1"/>
</dbReference>
<organism evidence="1">
    <name type="scientific">viral metagenome</name>
    <dbReference type="NCBI Taxonomy" id="1070528"/>
    <lineage>
        <taxon>unclassified sequences</taxon>
        <taxon>metagenomes</taxon>
        <taxon>organismal metagenomes</taxon>
    </lineage>
</organism>
<proteinExistence type="predicted"/>
<dbReference type="AlphaFoldDB" id="A0A6C0BTY8"/>
<name>A0A6C0BTY8_9ZZZZ</name>